<proteinExistence type="inferred from homology"/>
<gene>
    <name evidence="5" type="primary">CDC27_2</name>
    <name evidence="5" type="ORF">VNI00_003407</name>
</gene>
<dbReference type="GO" id="GO:0051301">
    <property type="term" value="P:cell division"/>
    <property type="evidence" value="ECO:0007669"/>
    <property type="project" value="TreeGrafter"/>
</dbReference>
<comment type="similarity">
    <text evidence="2">Belongs to the APC3/CDC27 family.</text>
</comment>
<evidence type="ECO:0000256" key="4">
    <source>
        <dbReference type="SAM" id="MobiDB-lite"/>
    </source>
</evidence>
<dbReference type="AlphaFoldDB" id="A0AAW0DTE3"/>
<dbReference type="Pfam" id="PF12895">
    <property type="entry name" value="ANAPC3"/>
    <property type="match status" value="1"/>
</dbReference>
<feature type="repeat" description="TPR" evidence="3">
    <location>
        <begin position="663"/>
        <end position="696"/>
    </location>
</feature>
<feature type="repeat" description="TPR" evidence="3">
    <location>
        <begin position="629"/>
        <end position="662"/>
    </location>
</feature>
<dbReference type="PANTHER" id="PTHR12558">
    <property type="entry name" value="CELL DIVISION CYCLE 16,23,27"/>
    <property type="match status" value="1"/>
</dbReference>
<dbReference type="GO" id="GO:0016567">
    <property type="term" value="P:protein ubiquitination"/>
    <property type="evidence" value="ECO:0007669"/>
    <property type="project" value="TreeGrafter"/>
</dbReference>
<feature type="region of interest" description="Disordered" evidence="4">
    <location>
        <begin position="284"/>
        <end position="433"/>
    </location>
</feature>
<dbReference type="InterPro" id="IPR019734">
    <property type="entry name" value="TPR_rpt"/>
</dbReference>
<dbReference type="SUPFAM" id="SSF48452">
    <property type="entry name" value="TPR-like"/>
    <property type="match status" value="2"/>
</dbReference>
<dbReference type="EMBL" id="JAYKXP010000008">
    <property type="protein sequence ID" value="KAK7054944.1"/>
    <property type="molecule type" value="Genomic_DNA"/>
</dbReference>
<dbReference type="GO" id="GO:0031145">
    <property type="term" value="P:anaphase-promoting complex-dependent catabolic process"/>
    <property type="evidence" value="ECO:0007669"/>
    <property type="project" value="TreeGrafter"/>
</dbReference>
<evidence type="ECO:0000256" key="3">
    <source>
        <dbReference type="PROSITE-ProRule" id="PRU00339"/>
    </source>
</evidence>
<name>A0AAW0DTE3_9AGAR</name>
<evidence type="ECO:0000313" key="6">
    <source>
        <dbReference type="Proteomes" id="UP001383192"/>
    </source>
</evidence>
<feature type="compositionally biased region" description="Polar residues" evidence="4">
    <location>
        <begin position="288"/>
        <end position="305"/>
    </location>
</feature>
<dbReference type="GO" id="GO:0005680">
    <property type="term" value="C:anaphase-promoting complex"/>
    <property type="evidence" value="ECO:0007669"/>
    <property type="project" value="TreeGrafter"/>
</dbReference>
<dbReference type="PROSITE" id="PS50005">
    <property type="entry name" value="TPR"/>
    <property type="match status" value="3"/>
</dbReference>
<dbReference type="Proteomes" id="UP001383192">
    <property type="component" value="Unassembled WGS sequence"/>
</dbReference>
<organism evidence="5 6">
    <name type="scientific">Paramarasmius palmivorus</name>
    <dbReference type="NCBI Taxonomy" id="297713"/>
    <lineage>
        <taxon>Eukaryota</taxon>
        <taxon>Fungi</taxon>
        <taxon>Dikarya</taxon>
        <taxon>Basidiomycota</taxon>
        <taxon>Agaricomycotina</taxon>
        <taxon>Agaricomycetes</taxon>
        <taxon>Agaricomycetidae</taxon>
        <taxon>Agaricales</taxon>
        <taxon>Marasmiineae</taxon>
        <taxon>Marasmiaceae</taxon>
        <taxon>Paramarasmius</taxon>
    </lineage>
</organism>
<protein>
    <submittedName>
        <fullName evidence="5">Anaphase-promoting complex subunit cdc27</fullName>
    </submittedName>
</protein>
<dbReference type="PANTHER" id="PTHR12558:SF13">
    <property type="entry name" value="CELL DIVISION CYCLE PROTEIN 27 HOMOLOG"/>
    <property type="match status" value="1"/>
</dbReference>
<keyword evidence="6" id="KW-1185">Reference proteome</keyword>
<dbReference type="Pfam" id="PF00515">
    <property type="entry name" value="TPR_1"/>
    <property type="match status" value="1"/>
</dbReference>
<feature type="repeat" description="TPR" evidence="3">
    <location>
        <begin position="562"/>
        <end position="595"/>
    </location>
</feature>
<feature type="compositionally biased region" description="Polar residues" evidence="4">
    <location>
        <begin position="420"/>
        <end position="433"/>
    </location>
</feature>
<evidence type="ECO:0000256" key="2">
    <source>
        <dbReference type="ARBA" id="ARBA00038210"/>
    </source>
</evidence>
<dbReference type="Pfam" id="PF13432">
    <property type="entry name" value="TPR_16"/>
    <property type="match status" value="1"/>
</dbReference>
<dbReference type="InterPro" id="IPR011990">
    <property type="entry name" value="TPR-like_helical_dom_sf"/>
</dbReference>
<comment type="caution">
    <text evidence="5">The sequence shown here is derived from an EMBL/GenBank/DDBJ whole genome shotgun (WGS) entry which is preliminary data.</text>
</comment>
<dbReference type="Gene3D" id="1.25.40.10">
    <property type="entry name" value="Tetratricopeptide repeat domain"/>
    <property type="match status" value="4"/>
</dbReference>
<feature type="compositionally biased region" description="Polar residues" evidence="4">
    <location>
        <begin position="349"/>
        <end position="366"/>
    </location>
</feature>
<dbReference type="SMART" id="SM00028">
    <property type="entry name" value="TPR"/>
    <property type="match status" value="8"/>
</dbReference>
<dbReference type="GO" id="GO:0005737">
    <property type="term" value="C:cytoplasm"/>
    <property type="evidence" value="ECO:0007669"/>
    <property type="project" value="TreeGrafter"/>
</dbReference>
<evidence type="ECO:0000256" key="1">
    <source>
        <dbReference type="ARBA" id="ARBA00022803"/>
    </source>
</evidence>
<dbReference type="GO" id="GO:0007091">
    <property type="term" value="P:metaphase/anaphase transition of mitotic cell cycle"/>
    <property type="evidence" value="ECO:0007669"/>
    <property type="project" value="TreeGrafter"/>
</dbReference>
<evidence type="ECO:0000313" key="5">
    <source>
        <dbReference type="EMBL" id="KAK7054944.1"/>
    </source>
</evidence>
<accession>A0AAW0DTE3</accession>
<feature type="compositionally biased region" description="Low complexity" evidence="4">
    <location>
        <begin position="372"/>
        <end position="383"/>
    </location>
</feature>
<dbReference type="SUPFAM" id="SSF81901">
    <property type="entry name" value="HCP-like"/>
    <property type="match status" value="1"/>
</dbReference>
<sequence length="787" mass="87785">MDATDFPILSPYLPQRFQSLIWSLLDSDLARSAIFYAERYFAMYQLRRDELPDSQRFQQDHQARHLYATALLRGGLTYSALCVVDLARDQQCSGCLEVKAKCSTALGRYRQARECLEAALNSIAQAPSIMTPTRIAQYPLEEASIHCRSGTMALKGNLQEQAACSFRKALAIDRYTWEAFEGLCALGNPPEVDDIFPPRPRPIRPIAPEENPLRPRGPIATGAGFFTPDIGSVGGNLFPVIPARRPEISQPQPFRMAPVASSRDSIASTDSPFQMADTTFHQIHRTSRSQPIIPTSNQQQITRPLSSADEAGPIPKKLRSAAVQPEPPKPIKTLKAAGEDISRKGLNAKASTSTKNNQASTSNVVRRSTRLQSTSGSKQSKSSNNRRRQLAHGRSKSIESEMDDDTEGAYPPSPPAVANTPRSEGSASPGNWTAANDAAAQEAYDIEVAEYYIYDLTRLFARATRALTMYDSAKCLTELEELPSVHQQTPWVLAMVGRAHYEEDGLCGNVTQAERAFIAVRTLEPYRVWDMEVYSTLLWHLQRPVQLSFLAQELISIDPRSAQAWIAVGNLFSLQKERPQALTCFRRAFQMDPACAYAFTLSGHESIDEDPDKAINFFQSALRVDPRHYNAWYGLGTCYLRMSKLRLAEYHFRKAAEIHPNNAVLLGCVGMVVERRGDREGALALFNEAVGLAPENALVRYRRAKVYISMRKYESAIEDLEYLRSTSPEESNVVFQLAKVYRLVGDEVKSAQLLAIARDISPKSMGKIKKLLETVKDEMTEDKMDEG</sequence>
<feature type="compositionally biased region" description="Basic residues" evidence="4">
    <location>
        <begin position="384"/>
        <end position="395"/>
    </location>
</feature>
<keyword evidence="1 3" id="KW-0802">TPR repeat</keyword>
<reference evidence="5 6" key="1">
    <citation type="submission" date="2024-01" db="EMBL/GenBank/DDBJ databases">
        <title>A draft genome for a cacao thread blight-causing isolate of Paramarasmius palmivorus.</title>
        <authorList>
            <person name="Baruah I.K."/>
            <person name="Bukari Y."/>
            <person name="Amoako-Attah I."/>
            <person name="Meinhardt L.W."/>
            <person name="Bailey B.A."/>
            <person name="Cohen S.P."/>
        </authorList>
    </citation>
    <scope>NUCLEOTIDE SEQUENCE [LARGE SCALE GENOMIC DNA]</scope>
    <source>
        <strain evidence="5 6">GH-12</strain>
    </source>
</reference>